<name>A0AAW6YKN8_9STRE</name>
<protein>
    <submittedName>
        <fullName evidence="5">Pyruvate formate lyase family protein</fullName>
    </submittedName>
</protein>
<dbReference type="SUPFAM" id="SSF51998">
    <property type="entry name" value="PFL-like glycyl radical enzymes"/>
    <property type="match status" value="1"/>
</dbReference>
<comment type="caution">
    <text evidence="5">The sequence shown here is derived from an EMBL/GenBank/DDBJ whole genome shotgun (WGS) entry which is preliminary data.</text>
</comment>
<feature type="non-terminal residue" evidence="5">
    <location>
        <position position="1"/>
    </location>
</feature>
<evidence type="ECO:0000256" key="3">
    <source>
        <dbReference type="SAM" id="MobiDB-lite"/>
    </source>
</evidence>
<gene>
    <name evidence="5" type="ORF">QP487_11650</name>
</gene>
<sequence length="109" mass="11512">MLISDAPKYGNDDDYADKLVTDAYDIYVDEIAKYPNTRYGRGPIGGIRYSGTSSISANVGQGRGTLATPDGRNAGTPLAEGCSPSHNMDKNGPTSVLKSVSKLPTDEIV</sequence>
<dbReference type="Proteomes" id="UP001237917">
    <property type="component" value="Unassembled WGS sequence"/>
</dbReference>
<keyword evidence="1" id="KW-0556">Organic radical</keyword>
<dbReference type="PROSITE" id="PS51554">
    <property type="entry name" value="PFL"/>
    <property type="match status" value="1"/>
</dbReference>
<dbReference type="PANTHER" id="PTHR43641:SF2">
    <property type="entry name" value="DEHYDRATASE YBIW-RELATED"/>
    <property type="match status" value="1"/>
</dbReference>
<dbReference type="InterPro" id="IPR051215">
    <property type="entry name" value="GRE"/>
</dbReference>
<proteinExistence type="predicted"/>
<dbReference type="PANTHER" id="PTHR43641">
    <property type="entry name" value="FORMATE ACETYLTRANSFERASE 3-RELATED"/>
    <property type="match status" value="1"/>
</dbReference>
<evidence type="ECO:0000256" key="1">
    <source>
        <dbReference type="ARBA" id="ARBA00022818"/>
    </source>
</evidence>
<dbReference type="EMBL" id="JASOPU010000108">
    <property type="protein sequence ID" value="MDK7294063.1"/>
    <property type="molecule type" value="Genomic_DNA"/>
</dbReference>
<accession>A0AAW6YKN8</accession>
<dbReference type="InterPro" id="IPR004184">
    <property type="entry name" value="PFL_dom"/>
</dbReference>
<organism evidence="5 6">
    <name type="scientific">Streptococcus pasteurianus</name>
    <dbReference type="NCBI Taxonomy" id="197614"/>
    <lineage>
        <taxon>Bacteria</taxon>
        <taxon>Bacillati</taxon>
        <taxon>Bacillota</taxon>
        <taxon>Bacilli</taxon>
        <taxon>Lactobacillales</taxon>
        <taxon>Streptococcaceae</taxon>
        <taxon>Streptococcus</taxon>
    </lineage>
</organism>
<feature type="domain" description="PFL" evidence="4">
    <location>
        <begin position="1"/>
        <end position="73"/>
    </location>
</feature>
<feature type="region of interest" description="Disordered" evidence="3">
    <location>
        <begin position="60"/>
        <end position="109"/>
    </location>
</feature>
<dbReference type="InterPro" id="IPR001150">
    <property type="entry name" value="Gly_radical"/>
</dbReference>
<dbReference type="GO" id="GO:0016829">
    <property type="term" value="F:lyase activity"/>
    <property type="evidence" value="ECO:0007669"/>
    <property type="project" value="UniProtKB-KW"/>
</dbReference>
<keyword evidence="2 5" id="KW-0456">Lyase</keyword>
<evidence type="ECO:0000313" key="5">
    <source>
        <dbReference type="EMBL" id="MDK7294063.1"/>
    </source>
</evidence>
<reference evidence="5" key="1">
    <citation type="submission" date="2023-05" db="EMBL/GenBank/DDBJ databases">
        <title>Cataloging the Phylogenetic Diversity of Human Bladder Bacteria.</title>
        <authorList>
            <person name="Du J."/>
        </authorList>
    </citation>
    <scope>NUCLEOTIDE SEQUENCE</scope>
    <source>
        <strain evidence="5">UMB0765</strain>
    </source>
</reference>
<dbReference type="AlphaFoldDB" id="A0AAW6YKN8"/>
<feature type="non-terminal residue" evidence="5">
    <location>
        <position position="109"/>
    </location>
</feature>
<dbReference type="GO" id="GO:0005829">
    <property type="term" value="C:cytosol"/>
    <property type="evidence" value="ECO:0007669"/>
    <property type="project" value="TreeGrafter"/>
</dbReference>
<dbReference type="Gene3D" id="3.20.70.20">
    <property type="match status" value="1"/>
</dbReference>
<dbReference type="Pfam" id="PF01228">
    <property type="entry name" value="Gly_radical"/>
    <property type="match status" value="1"/>
</dbReference>
<dbReference type="Pfam" id="PF02901">
    <property type="entry name" value="PFL-like"/>
    <property type="match status" value="1"/>
</dbReference>
<keyword evidence="5" id="KW-0670">Pyruvate</keyword>
<evidence type="ECO:0000256" key="2">
    <source>
        <dbReference type="ARBA" id="ARBA00023239"/>
    </source>
</evidence>
<evidence type="ECO:0000259" key="4">
    <source>
        <dbReference type="PROSITE" id="PS51554"/>
    </source>
</evidence>
<dbReference type="RefSeq" id="WP_285362519.1">
    <property type="nucleotide sequence ID" value="NZ_JASOPU010000108.1"/>
</dbReference>
<evidence type="ECO:0000313" key="6">
    <source>
        <dbReference type="Proteomes" id="UP001237917"/>
    </source>
</evidence>